<reference evidence="2" key="1">
    <citation type="submission" date="2007-07" db="EMBL/GenBank/DDBJ databases">
        <title>PCAP assembly of the Caenorhabditis remanei genome.</title>
        <authorList>
            <consortium name="The Caenorhabditis remanei Sequencing Consortium"/>
            <person name="Wilson R.K."/>
        </authorList>
    </citation>
    <scope>NUCLEOTIDE SEQUENCE [LARGE SCALE GENOMIC DNA]</scope>
    <source>
        <strain evidence="2">PB4641</strain>
    </source>
</reference>
<keyword evidence="3" id="KW-1185">Reference proteome</keyword>
<accession>E3MQL6</accession>
<keyword evidence="1" id="KW-0175">Coiled coil</keyword>
<sequence length="391" mass="47134">MSARRPPNYTEIDELNRILTVERELVLKTQENYRTLKEKFLEVSKENQDLKKEQKKLLEGAESREKLMELETRSDELIKNMRQSNEEREVRYEKFKVDTIEELQNVYRKELQDQNQQIEKLRVDRLDLVKENDELLEKIVQLNTQVDDLKRKEKGKEVELRLKFDRKLKEMVLNNERRVSPRFEHMEQMIESLHQEIQKKEEQILSKNREFSAEILRKNSEIEDLKRVDHSQKFQIDRLETTIQSLNLQIEKITSDTDQSIQINTLKAKNDEFLKETLDLEMKLRLEQREFSRKMGVAEENFSVRISEFEKLCEQKDAEIEGLSVCVSVFPDVQILENSGKNFSMHLLLENKKIKIKFFQFFFSFFQIFQIFSKKNSGNYFFLVFSFFFHL</sequence>
<dbReference type="AlphaFoldDB" id="E3MQL6"/>
<name>E3MQL6_CAERE</name>
<dbReference type="STRING" id="31234.E3MQL6"/>
<feature type="coiled-coil region" evidence="1">
    <location>
        <begin position="183"/>
        <end position="256"/>
    </location>
</feature>
<feature type="coiled-coil region" evidence="1">
    <location>
        <begin position="33"/>
        <end position="159"/>
    </location>
</feature>
<dbReference type="InParanoid" id="E3MQL6"/>
<evidence type="ECO:0000313" key="3">
    <source>
        <dbReference type="Proteomes" id="UP000008281"/>
    </source>
</evidence>
<dbReference type="eggNOG" id="ENOG502TFXE">
    <property type="taxonomic scope" value="Eukaryota"/>
</dbReference>
<dbReference type="HOGENOM" id="CLU_706451_0_0_1"/>
<dbReference type="FunCoup" id="E3MQL6">
    <property type="interactions" value="12"/>
</dbReference>
<proteinExistence type="predicted"/>
<protein>
    <submittedName>
        <fullName evidence="2">Uncharacterized protein</fullName>
    </submittedName>
</protein>
<dbReference type="Proteomes" id="UP000008281">
    <property type="component" value="Unassembled WGS sequence"/>
</dbReference>
<gene>
    <name evidence="2" type="ORF">CRE_10405</name>
</gene>
<evidence type="ECO:0000313" key="2">
    <source>
        <dbReference type="EMBL" id="EFP06964.1"/>
    </source>
</evidence>
<dbReference type="OrthoDB" id="5860291at2759"/>
<dbReference type="EMBL" id="DS268466">
    <property type="protein sequence ID" value="EFP06964.1"/>
    <property type="molecule type" value="Genomic_DNA"/>
</dbReference>
<evidence type="ECO:0000256" key="1">
    <source>
        <dbReference type="SAM" id="Coils"/>
    </source>
</evidence>
<organism evidence="3">
    <name type="scientific">Caenorhabditis remanei</name>
    <name type="common">Caenorhabditis vulgaris</name>
    <dbReference type="NCBI Taxonomy" id="31234"/>
    <lineage>
        <taxon>Eukaryota</taxon>
        <taxon>Metazoa</taxon>
        <taxon>Ecdysozoa</taxon>
        <taxon>Nematoda</taxon>
        <taxon>Chromadorea</taxon>
        <taxon>Rhabditida</taxon>
        <taxon>Rhabditina</taxon>
        <taxon>Rhabditomorpha</taxon>
        <taxon>Rhabditoidea</taxon>
        <taxon>Rhabditidae</taxon>
        <taxon>Peloderinae</taxon>
        <taxon>Caenorhabditis</taxon>
    </lineage>
</organism>
<dbReference type="OMA" id="QNVYRKE"/>